<keyword evidence="5" id="KW-0813">Transport</keyword>
<sequence>MFRFDIEGDQNVVSPDVRRSGLGKALMQGLHGIGRRWGMQKIMLTVFKANEGAVKFYRATGFQVDPSSPGYVGEGEEAAGNEAEDARRVPLPNSDFVHVWLAHPHIPRACYFPDEQQPLPTHASLHNITARSALQCQRPASCKRFASHGAHFNEPTGHIFSEKPLPPGQKRVKEDWENIWYLGMFGTMGLATLLLYYKPDTSIQRWALKEAKERMEARGETVEYKPAAST</sequence>
<keyword evidence="7 17" id="KW-0812">Transmembrane</keyword>
<evidence type="ECO:0000256" key="15">
    <source>
        <dbReference type="ARBA" id="ARBA00031387"/>
    </source>
</evidence>
<comment type="subcellular location">
    <subcellularLocation>
        <location evidence="2">Mitochondrion inner membrane</location>
        <topology evidence="2">Single-pass membrane protein</topology>
    </subcellularLocation>
</comment>
<dbReference type="AlphaFoldDB" id="A0A4Z0AA57"/>
<accession>A0A4Z0AA57</accession>
<evidence type="ECO:0000259" key="18">
    <source>
        <dbReference type="PROSITE" id="PS51186"/>
    </source>
</evidence>
<evidence type="ECO:0000256" key="5">
    <source>
        <dbReference type="ARBA" id="ARBA00022448"/>
    </source>
</evidence>
<feature type="domain" description="N-acetyltransferase" evidence="18">
    <location>
        <begin position="1"/>
        <end position="90"/>
    </location>
</feature>
<evidence type="ECO:0000256" key="2">
    <source>
        <dbReference type="ARBA" id="ARBA00004434"/>
    </source>
</evidence>
<evidence type="ECO:0000256" key="1">
    <source>
        <dbReference type="ARBA" id="ARBA00003195"/>
    </source>
</evidence>
<evidence type="ECO:0000256" key="7">
    <source>
        <dbReference type="ARBA" id="ARBA00022692"/>
    </source>
</evidence>
<evidence type="ECO:0000256" key="13">
    <source>
        <dbReference type="ARBA" id="ARBA00023136"/>
    </source>
</evidence>
<dbReference type="STRING" id="135208.A0A4Z0AA57"/>
<evidence type="ECO:0000313" key="19">
    <source>
        <dbReference type="EMBL" id="TFY83595.1"/>
    </source>
</evidence>
<evidence type="ECO:0000256" key="17">
    <source>
        <dbReference type="SAM" id="Phobius"/>
    </source>
</evidence>
<dbReference type="GO" id="GO:0016747">
    <property type="term" value="F:acyltransferase activity, transferring groups other than amino-acyl groups"/>
    <property type="evidence" value="ECO:0007669"/>
    <property type="project" value="InterPro"/>
</dbReference>
<dbReference type="EMBL" id="SFCI01000020">
    <property type="protein sequence ID" value="TFY83595.1"/>
    <property type="molecule type" value="Genomic_DNA"/>
</dbReference>
<evidence type="ECO:0000256" key="3">
    <source>
        <dbReference type="ARBA" id="ARBA00008915"/>
    </source>
</evidence>
<comment type="subunit">
    <text evidence="16">Complex I is composed of 45 different subunits. Interacts with BCAP31.</text>
</comment>
<dbReference type="Gene3D" id="3.40.630.30">
    <property type="match status" value="1"/>
</dbReference>
<comment type="similarity">
    <text evidence="3">Belongs to the complex I NDUFB11 subunit family.</text>
</comment>
<keyword evidence="9" id="KW-0809">Transit peptide</keyword>
<keyword evidence="6" id="KW-0679">Respiratory chain</keyword>
<feature type="transmembrane region" description="Helical" evidence="17">
    <location>
        <begin position="179"/>
        <end position="197"/>
    </location>
</feature>
<comment type="caution">
    <text evidence="19">The sequence shown here is derived from an EMBL/GenBank/DDBJ whole genome shotgun (WGS) entry which is preliminary data.</text>
</comment>
<comment type="function">
    <text evidence="1">Accessory subunit of the mitochondrial membrane respiratory chain NADH dehydrogenase (Complex I), that is believed not to be involved in catalysis. Complex I functions in the transfer of electrons from NADH to the respiratory chain. The immediate electron acceptor for the enzyme is believed to be ubiquinone.</text>
</comment>
<dbReference type="GO" id="GO:0005743">
    <property type="term" value="C:mitochondrial inner membrane"/>
    <property type="evidence" value="ECO:0007669"/>
    <property type="project" value="UniProtKB-SubCell"/>
</dbReference>
<evidence type="ECO:0000256" key="12">
    <source>
        <dbReference type="ARBA" id="ARBA00023128"/>
    </source>
</evidence>
<dbReference type="CDD" id="cd04301">
    <property type="entry name" value="NAT_SF"/>
    <property type="match status" value="1"/>
</dbReference>
<evidence type="ECO:0000313" key="20">
    <source>
        <dbReference type="Proteomes" id="UP000298061"/>
    </source>
</evidence>
<dbReference type="PANTHER" id="PTHR40637:SF1">
    <property type="entry name" value="ESSS SUBUNIT OF NADH:UBIQUINONE OXIDOREDUCTASE (COMPLEX I) PROTEIN"/>
    <property type="match status" value="1"/>
</dbReference>
<evidence type="ECO:0000256" key="8">
    <source>
        <dbReference type="ARBA" id="ARBA00022792"/>
    </source>
</evidence>
<evidence type="ECO:0000256" key="9">
    <source>
        <dbReference type="ARBA" id="ARBA00022946"/>
    </source>
</evidence>
<dbReference type="InterPro" id="IPR016181">
    <property type="entry name" value="Acyl_CoA_acyltransferase"/>
</dbReference>
<dbReference type="Pfam" id="PF10183">
    <property type="entry name" value="ESSS"/>
    <property type="match status" value="1"/>
</dbReference>
<dbReference type="OrthoDB" id="2147978at2759"/>
<evidence type="ECO:0000256" key="6">
    <source>
        <dbReference type="ARBA" id="ARBA00022660"/>
    </source>
</evidence>
<dbReference type="Pfam" id="PF00583">
    <property type="entry name" value="Acetyltransf_1"/>
    <property type="match status" value="1"/>
</dbReference>
<evidence type="ECO:0000256" key="16">
    <source>
        <dbReference type="ARBA" id="ARBA00046528"/>
    </source>
</evidence>
<organism evidence="19 20">
    <name type="scientific">Hericium alpestre</name>
    <dbReference type="NCBI Taxonomy" id="135208"/>
    <lineage>
        <taxon>Eukaryota</taxon>
        <taxon>Fungi</taxon>
        <taxon>Dikarya</taxon>
        <taxon>Basidiomycota</taxon>
        <taxon>Agaricomycotina</taxon>
        <taxon>Agaricomycetes</taxon>
        <taxon>Russulales</taxon>
        <taxon>Hericiaceae</taxon>
        <taxon>Hericium</taxon>
    </lineage>
</organism>
<dbReference type="PROSITE" id="PS51186">
    <property type="entry name" value="GNAT"/>
    <property type="match status" value="1"/>
</dbReference>
<evidence type="ECO:0000256" key="14">
    <source>
        <dbReference type="ARBA" id="ARBA00030753"/>
    </source>
</evidence>
<dbReference type="SUPFAM" id="SSF55729">
    <property type="entry name" value="Acyl-CoA N-acyltransferases (Nat)"/>
    <property type="match status" value="1"/>
</dbReference>
<dbReference type="InterPro" id="IPR000182">
    <property type="entry name" value="GNAT_dom"/>
</dbReference>
<evidence type="ECO:0000256" key="4">
    <source>
        <dbReference type="ARBA" id="ARBA00018632"/>
    </source>
</evidence>
<keyword evidence="12" id="KW-0496">Mitochondrion</keyword>
<dbReference type="InterPro" id="IPR019329">
    <property type="entry name" value="NADH_UbQ_OxRdtase_ESSS_su"/>
</dbReference>
<evidence type="ECO:0000256" key="10">
    <source>
        <dbReference type="ARBA" id="ARBA00022982"/>
    </source>
</evidence>
<keyword evidence="13 17" id="KW-0472">Membrane</keyword>
<keyword evidence="8" id="KW-0999">Mitochondrion inner membrane</keyword>
<keyword evidence="11 17" id="KW-1133">Transmembrane helix</keyword>
<dbReference type="PANTHER" id="PTHR40637">
    <property type="entry name" value="ESSS SUBUNIT OF NADH:UBIQUINONE OXIDOREDUCTASE (COMPLEX I) PROTEIN"/>
    <property type="match status" value="1"/>
</dbReference>
<evidence type="ECO:0000256" key="11">
    <source>
        <dbReference type="ARBA" id="ARBA00022989"/>
    </source>
</evidence>
<gene>
    <name evidence="19" type="ORF">EWM64_g425</name>
</gene>
<keyword evidence="20" id="KW-1185">Reference proteome</keyword>
<proteinExistence type="inferred from homology"/>
<protein>
    <recommendedName>
        <fullName evidence="4">NADH dehydrogenase [ubiquinone] 1 beta subcomplex subunit 11, mitochondrial</fullName>
    </recommendedName>
    <alternativeName>
        <fullName evidence="15">Complex I-ESSS</fullName>
    </alternativeName>
    <alternativeName>
        <fullName evidence="14">NADH-ubiquinone oxidoreductase ESSS subunit</fullName>
    </alternativeName>
</protein>
<reference evidence="19 20" key="1">
    <citation type="submission" date="2019-02" db="EMBL/GenBank/DDBJ databases">
        <title>Genome sequencing of the rare red list fungi Hericium alpestre (H. flagellum).</title>
        <authorList>
            <person name="Buettner E."/>
            <person name="Kellner H."/>
        </authorList>
    </citation>
    <scope>NUCLEOTIDE SEQUENCE [LARGE SCALE GENOMIC DNA]</scope>
    <source>
        <strain evidence="19 20">DSM 108284</strain>
    </source>
</reference>
<dbReference type="Proteomes" id="UP000298061">
    <property type="component" value="Unassembled WGS sequence"/>
</dbReference>
<keyword evidence="10" id="KW-0249">Electron transport</keyword>
<name>A0A4Z0AA57_9AGAM</name>